<keyword evidence="5" id="KW-0479">Metal-binding</keyword>
<evidence type="ECO:0000256" key="12">
    <source>
        <dbReference type="ARBA" id="ARBA00023316"/>
    </source>
</evidence>
<evidence type="ECO:0000256" key="14">
    <source>
        <dbReference type="PROSITE-ProRule" id="PRU00409"/>
    </source>
</evidence>
<dbReference type="PANTHER" id="PTHR23132">
    <property type="entry name" value="D-ALANINE--D-ALANINE LIGASE"/>
    <property type="match status" value="1"/>
</dbReference>
<accession>A0ABN9Z2B8</accession>
<evidence type="ECO:0000256" key="1">
    <source>
        <dbReference type="ARBA" id="ARBA00001936"/>
    </source>
</evidence>
<dbReference type="InterPro" id="IPR000291">
    <property type="entry name" value="D-Ala_lig_Van_CS"/>
</dbReference>
<evidence type="ECO:0000256" key="8">
    <source>
        <dbReference type="ARBA" id="ARBA00022842"/>
    </source>
</evidence>
<keyword evidence="17" id="KW-1185">Reference proteome</keyword>
<dbReference type="EC" id="6.3.2.4" evidence="13"/>
<evidence type="ECO:0000256" key="6">
    <source>
        <dbReference type="ARBA" id="ARBA00022741"/>
    </source>
</evidence>
<evidence type="ECO:0000256" key="9">
    <source>
        <dbReference type="ARBA" id="ARBA00022960"/>
    </source>
</evidence>
<dbReference type="PROSITE" id="PS00843">
    <property type="entry name" value="DALA_DALA_LIGASE_1"/>
    <property type="match status" value="1"/>
</dbReference>
<dbReference type="GO" id="GO:0008716">
    <property type="term" value="F:D-alanine-D-alanine ligase activity"/>
    <property type="evidence" value="ECO:0007669"/>
    <property type="project" value="UniProtKB-EC"/>
</dbReference>
<dbReference type="PROSITE" id="PS50975">
    <property type="entry name" value="ATP_GRASP"/>
    <property type="match status" value="1"/>
</dbReference>
<dbReference type="Gene3D" id="3.30.1490.20">
    <property type="entry name" value="ATP-grasp fold, A domain"/>
    <property type="match status" value="1"/>
</dbReference>
<gene>
    <name evidence="13" type="primary">ddl</name>
    <name evidence="16" type="ORF">R82641_BJNNKPBH_01293</name>
</gene>
<dbReference type="RefSeq" id="WP_047974705.1">
    <property type="nucleotide sequence ID" value="NZ_CAUZLJ010000001.1"/>
</dbReference>
<evidence type="ECO:0000256" key="4">
    <source>
        <dbReference type="ARBA" id="ARBA00022598"/>
    </source>
</evidence>
<keyword evidence="7 14" id="KW-0067">ATP-binding</keyword>
<dbReference type="SUPFAM" id="SSF56059">
    <property type="entry name" value="Glutathione synthetase ATP-binding domain-like"/>
    <property type="match status" value="1"/>
</dbReference>
<feature type="domain" description="ATP-grasp" evidence="15">
    <location>
        <begin position="140"/>
        <end position="350"/>
    </location>
</feature>
<evidence type="ECO:0000256" key="7">
    <source>
        <dbReference type="ARBA" id="ARBA00022840"/>
    </source>
</evidence>
<dbReference type="Gene3D" id="3.40.50.20">
    <property type="match status" value="1"/>
</dbReference>
<dbReference type="InterPro" id="IPR016185">
    <property type="entry name" value="PreATP-grasp_dom_sf"/>
</dbReference>
<dbReference type="NCBIfam" id="NF002528">
    <property type="entry name" value="PRK01966.1-4"/>
    <property type="match status" value="1"/>
</dbReference>
<comment type="pathway">
    <text evidence="13">Cell wall biogenesis; peptidoglycan biosynthesis.</text>
</comment>
<evidence type="ECO:0000256" key="10">
    <source>
        <dbReference type="ARBA" id="ARBA00022984"/>
    </source>
</evidence>
<keyword evidence="6 14" id="KW-0547">Nucleotide-binding</keyword>
<comment type="function">
    <text evidence="13">Cell wall formation.</text>
</comment>
<keyword evidence="4 13" id="KW-0436">Ligase</keyword>
<dbReference type="InterPro" id="IPR013815">
    <property type="entry name" value="ATP_grasp_subdomain_1"/>
</dbReference>
<dbReference type="InterPro" id="IPR011127">
    <property type="entry name" value="Dala_Dala_lig_N"/>
</dbReference>
<protein>
    <recommendedName>
        <fullName evidence="13">D-alanine--D-alanine ligase</fullName>
        <ecNumber evidence="13">6.3.2.4</ecNumber>
    </recommendedName>
    <alternativeName>
        <fullName evidence="13">D-Ala-D-Ala ligase</fullName>
    </alternativeName>
    <alternativeName>
        <fullName evidence="13">D-alanylalanine synthetase</fullName>
    </alternativeName>
</protein>
<evidence type="ECO:0000256" key="2">
    <source>
        <dbReference type="ARBA" id="ARBA00001946"/>
    </source>
</evidence>
<keyword evidence="12 13" id="KW-0961">Cell wall biogenesis/degradation</keyword>
<evidence type="ECO:0000256" key="11">
    <source>
        <dbReference type="ARBA" id="ARBA00023211"/>
    </source>
</evidence>
<dbReference type="NCBIfam" id="TIGR01205">
    <property type="entry name" value="D_ala_D_alaTIGR"/>
    <property type="match status" value="1"/>
</dbReference>
<reference evidence="16 17" key="1">
    <citation type="submission" date="2023-10" db="EMBL/GenBank/DDBJ databases">
        <authorList>
            <person name="Botero Cardona J."/>
        </authorList>
    </citation>
    <scope>NUCLEOTIDE SEQUENCE [LARGE SCALE GENOMIC DNA]</scope>
    <source>
        <strain evidence="16 17">R-82641</strain>
    </source>
</reference>
<keyword evidence="11" id="KW-0464">Manganese</keyword>
<dbReference type="InterPro" id="IPR005905">
    <property type="entry name" value="D_ala_D_ala"/>
</dbReference>
<dbReference type="Gene3D" id="3.30.470.20">
    <property type="entry name" value="ATP-grasp fold, B domain"/>
    <property type="match status" value="1"/>
</dbReference>
<keyword evidence="13" id="KW-0963">Cytoplasm</keyword>
<comment type="cofactor">
    <cofactor evidence="1">
        <name>Mn(2+)</name>
        <dbReference type="ChEBI" id="CHEBI:29035"/>
    </cofactor>
</comment>
<evidence type="ECO:0000256" key="13">
    <source>
        <dbReference type="HAMAP-Rule" id="MF_00047"/>
    </source>
</evidence>
<comment type="cofactor">
    <cofactor evidence="2">
        <name>Mg(2+)</name>
        <dbReference type="ChEBI" id="CHEBI:18420"/>
    </cofactor>
</comment>
<proteinExistence type="inferred from homology"/>
<dbReference type="PROSITE" id="PS00844">
    <property type="entry name" value="DALA_DALA_LIGASE_2"/>
    <property type="match status" value="1"/>
</dbReference>
<evidence type="ECO:0000256" key="5">
    <source>
        <dbReference type="ARBA" id="ARBA00022723"/>
    </source>
</evidence>
<dbReference type="Pfam" id="PF01820">
    <property type="entry name" value="Dala_Dala_lig_N"/>
    <property type="match status" value="1"/>
</dbReference>
<evidence type="ECO:0000256" key="3">
    <source>
        <dbReference type="ARBA" id="ARBA00010871"/>
    </source>
</evidence>
<evidence type="ECO:0000313" key="16">
    <source>
        <dbReference type="EMBL" id="CAK1251659.1"/>
    </source>
</evidence>
<keyword evidence="10 13" id="KW-0573">Peptidoglycan synthesis</keyword>
<dbReference type="SUPFAM" id="SSF52440">
    <property type="entry name" value="PreATP-grasp domain"/>
    <property type="match status" value="1"/>
</dbReference>
<dbReference type="InterPro" id="IPR011761">
    <property type="entry name" value="ATP-grasp"/>
</dbReference>
<dbReference type="PIRSF" id="PIRSF039102">
    <property type="entry name" value="Ddl/VanB"/>
    <property type="match status" value="1"/>
</dbReference>
<comment type="similarity">
    <text evidence="3 13">Belongs to the D-alanine--D-alanine ligase family.</text>
</comment>
<keyword evidence="8" id="KW-0460">Magnesium</keyword>
<evidence type="ECO:0000313" key="17">
    <source>
        <dbReference type="Proteomes" id="UP001314200"/>
    </source>
</evidence>
<organism evidence="16 17">
    <name type="scientific">Fructobacillus cardui</name>
    <dbReference type="NCBI Taxonomy" id="2893170"/>
    <lineage>
        <taxon>Bacteria</taxon>
        <taxon>Bacillati</taxon>
        <taxon>Bacillota</taxon>
        <taxon>Bacilli</taxon>
        <taxon>Lactobacillales</taxon>
        <taxon>Lactobacillaceae</taxon>
        <taxon>Fructobacillus</taxon>
    </lineage>
</organism>
<keyword evidence="9 13" id="KW-0133">Cell shape</keyword>
<dbReference type="EMBL" id="CAUZLY010000010">
    <property type="protein sequence ID" value="CAK1251659.1"/>
    <property type="molecule type" value="Genomic_DNA"/>
</dbReference>
<dbReference type="PANTHER" id="PTHR23132:SF25">
    <property type="entry name" value="D-ALANINE--D-ALANINE LIGASE A"/>
    <property type="match status" value="1"/>
</dbReference>
<dbReference type="Proteomes" id="UP001314200">
    <property type="component" value="Unassembled WGS sequence"/>
</dbReference>
<comment type="caution">
    <text evidence="16">The sequence shown here is derived from an EMBL/GenBank/DDBJ whole genome shotgun (WGS) entry which is preliminary data.</text>
</comment>
<dbReference type="HAMAP" id="MF_00047">
    <property type="entry name" value="Dala_Dala_lig"/>
    <property type="match status" value="1"/>
</dbReference>
<dbReference type="InterPro" id="IPR011095">
    <property type="entry name" value="Dala_Dala_lig_C"/>
</dbReference>
<dbReference type="Pfam" id="PF07478">
    <property type="entry name" value="Dala_Dala_lig_C"/>
    <property type="match status" value="1"/>
</dbReference>
<name>A0ABN9Z2B8_9LACO</name>
<evidence type="ECO:0000259" key="15">
    <source>
        <dbReference type="PROSITE" id="PS50975"/>
    </source>
</evidence>
<comment type="subcellular location">
    <subcellularLocation>
        <location evidence="13">Cytoplasm</location>
    </subcellularLocation>
</comment>
<comment type="catalytic activity">
    <reaction evidence="13">
        <text>2 D-alanine + ATP = D-alanyl-D-alanine + ADP + phosphate + H(+)</text>
        <dbReference type="Rhea" id="RHEA:11224"/>
        <dbReference type="ChEBI" id="CHEBI:15378"/>
        <dbReference type="ChEBI" id="CHEBI:30616"/>
        <dbReference type="ChEBI" id="CHEBI:43474"/>
        <dbReference type="ChEBI" id="CHEBI:57416"/>
        <dbReference type="ChEBI" id="CHEBI:57822"/>
        <dbReference type="ChEBI" id="CHEBI:456216"/>
        <dbReference type="EC" id="6.3.2.4"/>
    </reaction>
</comment>
<sequence>MSKKHVVLLFGGNSSEHDVSKRSAYNYYQALKETGKYDLSVVAIAQNGFFLDAKRSFEIMNQADEAPLVAEYMESINPTETLAPIAALKDLPPIDIFFPVVHGNLGEDGTLQGLFRLLKKPYVGAALRGHAISFDKVITKEILTANGIRNTKYLVTYQNDDQPLTWATVEKELGSPVFVKAANQGSSVGISRAENEAEYQAALADSFKYDRKVLVEAAVNGPRELEVGVIGNDDILVSEIGAHQVPDQGGDGKGWYDYKSKFVDNSAVAFEIPAKLPEDVTAEIKAMAKKAYQVLNLAGEARMDFLIDENNVPYLGEPNTLPGFTNMSLFKRLWDYSDINNAKLADMMVQYGFEAYEKEQQISYSFESLGEEKVGTFNGQ</sequence>